<accession>A0ABZ2MAS2</accession>
<dbReference type="Proteomes" id="UP001370348">
    <property type="component" value="Chromosome"/>
</dbReference>
<organism evidence="2 3">
    <name type="scientific">Pendulispora albinea</name>
    <dbReference type="NCBI Taxonomy" id="2741071"/>
    <lineage>
        <taxon>Bacteria</taxon>
        <taxon>Pseudomonadati</taxon>
        <taxon>Myxococcota</taxon>
        <taxon>Myxococcia</taxon>
        <taxon>Myxococcales</taxon>
        <taxon>Sorangiineae</taxon>
        <taxon>Pendulisporaceae</taxon>
        <taxon>Pendulispora</taxon>
    </lineage>
</organism>
<feature type="region of interest" description="Disordered" evidence="1">
    <location>
        <begin position="259"/>
        <end position="301"/>
    </location>
</feature>
<feature type="region of interest" description="Disordered" evidence="1">
    <location>
        <begin position="75"/>
        <end position="112"/>
    </location>
</feature>
<reference evidence="2 3" key="1">
    <citation type="submission" date="2021-12" db="EMBL/GenBank/DDBJ databases">
        <title>Discovery of the Pendulisporaceae a myxobacterial family with distinct sporulation behavior and unique specialized metabolism.</title>
        <authorList>
            <person name="Garcia R."/>
            <person name="Popoff A."/>
            <person name="Bader C.D."/>
            <person name="Loehr J."/>
            <person name="Walesch S."/>
            <person name="Walt C."/>
            <person name="Boldt J."/>
            <person name="Bunk B."/>
            <person name="Haeckl F.J.F.P.J."/>
            <person name="Gunesch A.P."/>
            <person name="Birkelbach J."/>
            <person name="Nuebel U."/>
            <person name="Pietschmann T."/>
            <person name="Bach T."/>
            <person name="Mueller R."/>
        </authorList>
    </citation>
    <scope>NUCLEOTIDE SEQUENCE [LARGE SCALE GENOMIC DNA]</scope>
    <source>
        <strain evidence="2 3">MSr11954</strain>
    </source>
</reference>
<protein>
    <submittedName>
        <fullName evidence="2">Uncharacterized protein</fullName>
    </submittedName>
</protein>
<evidence type="ECO:0000256" key="1">
    <source>
        <dbReference type="SAM" id="MobiDB-lite"/>
    </source>
</evidence>
<evidence type="ECO:0000313" key="3">
    <source>
        <dbReference type="Proteomes" id="UP001370348"/>
    </source>
</evidence>
<evidence type="ECO:0000313" key="2">
    <source>
        <dbReference type="EMBL" id="WXB19617.1"/>
    </source>
</evidence>
<dbReference type="RefSeq" id="WP_394829222.1">
    <property type="nucleotide sequence ID" value="NZ_CP089984.1"/>
</dbReference>
<dbReference type="EMBL" id="CP089984">
    <property type="protein sequence ID" value="WXB19617.1"/>
    <property type="molecule type" value="Genomic_DNA"/>
</dbReference>
<proteinExistence type="predicted"/>
<keyword evidence="3" id="KW-1185">Reference proteome</keyword>
<name>A0ABZ2MAS2_9BACT</name>
<feature type="compositionally biased region" description="Gly residues" evidence="1">
    <location>
        <begin position="83"/>
        <end position="95"/>
    </location>
</feature>
<sequence length="384" mass="40909">MSGFFFALASRALGEGSSLRKRTRSRYEAEAAREWDVAVPERVGGAAAAFSAAADGEEAFRAGGGSVVARGAAREAADRDAPEGGGLRGVGGLEVRGGAVEPPSTGAAPESKVTRVENAAVLVAVDAGVSVPGARRTEGASLEPVARRAASMARGLATHRALPERVSDGSAIDEPVAVDEPAVPTADAPVVHERAPVRKSAGTESAALRAHREVIQDEEERAAIHDRGPAAMHEGAHAALQERENTALQERENATLRERENATLHEREHTGVHPREHTAVRERERAAIHERGPAAEHERERTAVYERARAAASMVAHPPRPRDGTFDLTGTRARADLSPPRIAIQIGRIEVRAVTAETRPEPAVRTATSYPLDTYLQRLEEKAR</sequence>
<gene>
    <name evidence="2" type="ORF">LZC94_20615</name>
</gene>